<dbReference type="InterPro" id="IPR020422">
    <property type="entry name" value="TYR_PHOSPHATASE_DUAL_dom"/>
</dbReference>
<dbReference type="GO" id="GO:0033260">
    <property type="term" value="P:nuclear DNA replication"/>
    <property type="evidence" value="ECO:0007669"/>
    <property type="project" value="TreeGrafter"/>
</dbReference>
<dbReference type="InterPro" id="IPR000387">
    <property type="entry name" value="Tyr_Pase_dom"/>
</dbReference>
<dbReference type="PROSITE" id="PS50056">
    <property type="entry name" value="TYR_PHOSPHATASE_2"/>
    <property type="match status" value="1"/>
</dbReference>
<evidence type="ECO:0000313" key="4">
    <source>
        <dbReference type="Proteomes" id="UP000000707"/>
    </source>
</evidence>
<dbReference type="eggNOG" id="KOG1716">
    <property type="taxonomic scope" value="Eukaryota"/>
</dbReference>
<dbReference type="Gene3D" id="3.90.190.10">
    <property type="entry name" value="Protein tyrosine phosphatase superfamily"/>
    <property type="match status" value="1"/>
</dbReference>
<name>G3BEC9_CANTC</name>
<dbReference type="InterPro" id="IPR000340">
    <property type="entry name" value="Dual-sp_phosphatase_cat-dom"/>
</dbReference>
<feature type="domain" description="Tyrosine specific protein phosphatases" evidence="2">
    <location>
        <begin position="596"/>
        <end position="672"/>
    </location>
</feature>
<accession>G3BEC9</accession>
<dbReference type="EMBL" id="GL996528">
    <property type="protein sequence ID" value="EGV60515.1"/>
    <property type="molecule type" value="Genomic_DNA"/>
</dbReference>
<dbReference type="Proteomes" id="UP000000707">
    <property type="component" value="Unassembled WGS sequence"/>
</dbReference>
<gene>
    <name evidence="3" type="ORF">CANTEDRAFT_95963</name>
</gene>
<evidence type="ECO:0000259" key="1">
    <source>
        <dbReference type="PROSITE" id="PS50054"/>
    </source>
</evidence>
<dbReference type="PANTHER" id="PTHR47550">
    <property type="entry name" value="DUAL SPECIFICITY PROTEIN PHOSPHATASE PPS1"/>
    <property type="match status" value="1"/>
</dbReference>
<dbReference type="InterPro" id="IPR053239">
    <property type="entry name" value="Dual_spec_PTase"/>
</dbReference>
<dbReference type="PROSITE" id="PS50054">
    <property type="entry name" value="TYR_PHOSPHATASE_DUAL"/>
    <property type="match status" value="1"/>
</dbReference>
<organism evidence="4">
    <name type="scientific">Candida tenuis (strain ATCC 10573 / BCRC 21748 / CBS 615 / JCM 9827 / NBRC 10315 / NRRL Y-1498 / VKM Y-70)</name>
    <name type="common">Yeast</name>
    <name type="synonym">Yamadazyma tenuis</name>
    <dbReference type="NCBI Taxonomy" id="590646"/>
    <lineage>
        <taxon>Eukaryota</taxon>
        <taxon>Fungi</taxon>
        <taxon>Dikarya</taxon>
        <taxon>Ascomycota</taxon>
        <taxon>Saccharomycotina</taxon>
        <taxon>Pichiomycetes</taxon>
        <taxon>Debaryomycetaceae</taxon>
        <taxon>Yamadazyma</taxon>
    </lineage>
</organism>
<dbReference type="KEGG" id="cten:18250560"/>
<protein>
    <submittedName>
        <fullName evidence="3">Uncharacterized protein</fullName>
    </submittedName>
</protein>
<dbReference type="GO" id="GO:0005634">
    <property type="term" value="C:nucleus"/>
    <property type="evidence" value="ECO:0007669"/>
    <property type="project" value="GOC"/>
</dbReference>
<dbReference type="SMART" id="SM00195">
    <property type="entry name" value="DSPc"/>
    <property type="match status" value="1"/>
</dbReference>
<dbReference type="GO" id="GO:0008138">
    <property type="term" value="F:protein tyrosine/serine/threonine phosphatase activity"/>
    <property type="evidence" value="ECO:0007669"/>
    <property type="project" value="TreeGrafter"/>
</dbReference>
<dbReference type="GeneID" id="18250560"/>
<evidence type="ECO:0000313" key="3">
    <source>
        <dbReference type="EMBL" id="EGV60515.1"/>
    </source>
</evidence>
<dbReference type="PANTHER" id="PTHR47550:SF1">
    <property type="entry name" value="DUAL SPECIFICITY PROTEIN PHOSPHATASE PPS1"/>
    <property type="match status" value="1"/>
</dbReference>
<dbReference type="HOGENOM" id="CLU_011664_0_0_1"/>
<dbReference type="STRING" id="590646.G3BEC9"/>
<dbReference type="InterPro" id="IPR029021">
    <property type="entry name" value="Prot-tyrosine_phosphatase-like"/>
</dbReference>
<keyword evidence="4" id="KW-1185">Reference proteome</keyword>
<sequence>MSSNLLEKYSNLNLSIESIDSLEGSERRDSATSDITVSDSKDNLSILEKNIDNIITDSCLAAAFDKYSISDAPNNAGIVRTPSGETPVENFMHPFIESFNSKLKCLSDRIYMLNVDNLIDLMTFYYGPQNPLDDGLFPYLHGLKDSRSRIFFNSGFKNSNGDQFAVEDFPHLDVEHFPAISQLHMMFLNTQEECGDFQLNNSVSYEEFVDCSNAYIEDMNNEVCGELNNRNYKNQLHVYSKMCHLVLYNNTNNLNVNLNKALELNTSNNIYIVNFNNRLWNIIPEHFTNESNFESIHQLPINSINNQVFNCQLLKWEQNLLWKFNSMKWFNRNVCIGNLIDYNYLANIDHNFEMIINCNEYCKIPKSIGEYSEFPSSGYLHFEHMNLADIINFLNLLKTIKALHDRNKQVFVFSFDGFTGLTTLTLAIGMMLSDMSLEEVIMDLYSTKNLKFYYFKSDLIFLKKMEKFINYSKRQVGMIKFINYNELETPKVRGDLDWFNYNKDNNFPCNIHKNIYLGSVNHANSKTVLNCMKFNKIVSVGSKPQWLDIDGHKPVFQYKNKQDEIISIYDIKIHDEGLPYLTSALYIDNLKDDGKDEILPLLIEVPDHIQLKYLSNPDQSMKTFYHCQIGVSRSASLVIASLMRFQKLSLIESYMITRINRFNIIIQPNLRIFYDLYLYENYLNSLKGRSRSYTWYHLCNEIFKLNRNYIE</sequence>
<feature type="domain" description="Tyrosine-protein phosphatase" evidence="1">
    <location>
        <begin position="507"/>
        <end position="685"/>
    </location>
</feature>
<evidence type="ECO:0000259" key="2">
    <source>
        <dbReference type="PROSITE" id="PS50056"/>
    </source>
</evidence>
<dbReference type="OrthoDB" id="273181at2759"/>
<dbReference type="SUPFAM" id="SSF52799">
    <property type="entry name" value="(Phosphotyrosine protein) phosphatases II"/>
    <property type="match status" value="1"/>
</dbReference>
<dbReference type="Pfam" id="PF00782">
    <property type="entry name" value="DSPc"/>
    <property type="match status" value="1"/>
</dbReference>
<dbReference type="AlphaFoldDB" id="G3BEC9"/>
<reference evidence="3 4" key="1">
    <citation type="journal article" date="2011" name="Proc. Natl. Acad. Sci. U.S.A.">
        <title>Comparative genomics of xylose-fermenting fungi for enhanced biofuel production.</title>
        <authorList>
            <person name="Wohlbach D.J."/>
            <person name="Kuo A."/>
            <person name="Sato T.K."/>
            <person name="Potts K.M."/>
            <person name="Salamov A.A."/>
            <person name="LaButti K.M."/>
            <person name="Sun H."/>
            <person name="Clum A."/>
            <person name="Pangilinan J.L."/>
            <person name="Lindquist E.A."/>
            <person name="Lucas S."/>
            <person name="Lapidus A."/>
            <person name="Jin M."/>
            <person name="Gunawan C."/>
            <person name="Balan V."/>
            <person name="Dale B.E."/>
            <person name="Jeffries T.W."/>
            <person name="Zinkel R."/>
            <person name="Barry K.W."/>
            <person name="Grigoriev I.V."/>
            <person name="Gasch A.P."/>
        </authorList>
    </citation>
    <scope>NUCLEOTIDE SEQUENCE [LARGE SCALE GENOMIC DNA]</scope>
    <source>
        <strain evidence="4">ATCC 10573 / BCRC 21748 / CBS 615 / JCM 9827 / NBRC 10315 / NRRL Y-1498 / VKM Y-70</strain>
    </source>
</reference>
<proteinExistence type="predicted"/>